<keyword evidence="4 7" id="KW-0472">Membrane</keyword>
<feature type="transmembrane region" description="Helical" evidence="7">
    <location>
        <begin position="151"/>
        <end position="173"/>
    </location>
</feature>
<feature type="transmembrane region" description="Helical" evidence="7">
    <location>
        <begin position="274"/>
        <end position="297"/>
    </location>
</feature>
<keyword evidence="10" id="KW-1185">Reference proteome</keyword>
<dbReference type="PANTHER" id="PTHR33048">
    <property type="entry name" value="PTH11-LIKE INTEGRAL MEMBRANE PROTEIN (AFU_ORTHOLOGUE AFUA_5G11245)"/>
    <property type="match status" value="1"/>
</dbReference>
<evidence type="ECO:0000313" key="9">
    <source>
        <dbReference type="EMBL" id="KAK6952755.1"/>
    </source>
</evidence>
<name>A0AAX6MJE4_9PEZI</name>
<evidence type="ECO:0000256" key="1">
    <source>
        <dbReference type="ARBA" id="ARBA00004141"/>
    </source>
</evidence>
<keyword evidence="2 7" id="KW-0812">Transmembrane</keyword>
<dbReference type="EMBL" id="JBANMG010000005">
    <property type="protein sequence ID" value="KAK6952755.1"/>
    <property type="molecule type" value="Genomic_DNA"/>
</dbReference>
<dbReference type="PANTHER" id="PTHR33048:SF57">
    <property type="entry name" value="INTEGRAL MEMBRANE PROTEIN-RELATED"/>
    <property type="match status" value="1"/>
</dbReference>
<accession>A0AAX6MJE4</accession>
<feature type="transmembrane region" description="Helical" evidence="7">
    <location>
        <begin position="231"/>
        <end position="249"/>
    </location>
</feature>
<evidence type="ECO:0000256" key="7">
    <source>
        <dbReference type="SAM" id="Phobius"/>
    </source>
</evidence>
<feature type="domain" description="Rhodopsin" evidence="8">
    <location>
        <begin position="56"/>
        <end position="298"/>
    </location>
</feature>
<feature type="transmembrane region" description="Helical" evidence="7">
    <location>
        <begin position="36"/>
        <end position="60"/>
    </location>
</feature>
<evidence type="ECO:0000256" key="3">
    <source>
        <dbReference type="ARBA" id="ARBA00022989"/>
    </source>
</evidence>
<organism evidence="9 10">
    <name type="scientific">Daldinia eschscholtzii</name>
    <dbReference type="NCBI Taxonomy" id="292717"/>
    <lineage>
        <taxon>Eukaryota</taxon>
        <taxon>Fungi</taxon>
        <taxon>Dikarya</taxon>
        <taxon>Ascomycota</taxon>
        <taxon>Pezizomycotina</taxon>
        <taxon>Sordariomycetes</taxon>
        <taxon>Xylariomycetidae</taxon>
        <taxon>Xylariales</taxon>
        <taxon>Hypoxylaceae</taxon>
        <taxon>Daldinia</taxon>
    </lineage>
</organism>
<dbReference type="InterPro" id="IPR052337">
    <property type="entry name" value="SAT4-like"/>
</dbReference>
<evidence type="ECO:0000256" key="6">
    <source>
        <dbReference type="SAM" id="MobiDB-lite"/>
    </source>
</evidence>
<evidence type="ECO:0000256" key="5">
    <source>
        <dbReference type="ARBA" id="ARBA00038359"/>
    </source>
</evidence>
<dbReference type="Pfam" id="PF20684">
    <property type="entry name" value="Fung_rhodopsin"/>
    <property type="match status" value="1"/>
</dbReference>
<keyword evidence="3 7" id="KW-1133">Transmembrane helix</keyword>
<feature type="transmembrane region" description="Helical" evidence="7">
    <location>
        <begin position="72"/>
        <end position="93"/>
    </location>
</feature>
<evidence type="ECO:0000256" key="4">
    <source>
        <dbReference type="ARBA" id="ARBA00023136"/>
    </source>
</evidence>
<comment type="similarity">
    <text evidence="5">Belongs to the SAT4 family.</text>
</comment>
<evidence type="ECO:0000256" key="2">
    <source>
        <dbReference type="ARBA" id="ARBA00022692"/>
    </source>
</evidence>
<gene>
    <name evidence="9" type="ORF">Daesc_005049</name>
</gene>
<evidence type="ECO:0000313" key="10">
    <source>
        <dbReference type="Proteomes" id="UP001369815"/>
    </source>
</evidence>
<proteinExistence type="inferred from homology"/>
<feature type="transmembrane region" description="Helical" evidence="7">
    <location>
        <begin position="198"/>
        <end position="219"/>
    </location>
</feature>
<protein>
    <recommendedName>
        <fullName evidence="8">Rhodopsin domain-containing protein</fullName>
    </recommendedName>
</protein>
<dbReference type="InterPro" id="IPR049326">
    <property type="entry name" value="Rhodopsin_dom_fungi"/>
</dbReference>
<dbReference type="GO" id="GO:0016020">
    <property type="term" value="C:membrane"/>
    <property type="evidence" value="ECO:0007669"/>
    <property type="project" value="UniProtKB-SubCell"/>
</dbReference>
<sequence>MSSPAGAAPGGAPPAVPPVPTGPFIDPAKESLPPRAVLLVAPVTTFFLLAMLCIGLRLWAKRIKKISLRFTDYAILVAAVFSVGYLSICWLVAEQGGVGFPLVRVAPPQRTLTQKSFVIAWLLQAWANTFVRLSILDFIAQVFSVKKFRMIVYFFEGCAVAYLVGCTITFFAICRPIKYNWEIGPAALQHCGNLSMKFLLSAIFNLVLDVCILIVPMPMLWTLQLNSRKKIALTVVFGLGIFVCFATAWRTYNVVHFSTPEAKMNFTMTVVEDALWSGLEINLGIINACLPVMPAALQRIFKIPFLRLISFSTWRPASGSEVSGMRPTWMRLGSTKGDKSGSISRKVEYSVDIEAASPMGHIPMENMGSTAKLAEHEWPTYHYTATNQFHPSGQPQGFQDQYAQHR</sequence>
<comment type="subcellular location">
    <subcellularLocation>
        <location evidence="1">Membrane</location>
        <topology evidence="1">Multi-pass membrane protein</topology>
    </subcellularLocation>
</comment>
<feature type="region of interest" description="Disordered" evidence="6">
    <location>
        <begin position="385"/>
        <end position="406"/>
    </location>
</feature>
<comment type="caution">
    <text evidence="9">The sequence shown here is derived from an EMBL/GenBank/DDBJ whole genome shotgun (WGS) entry which is preliminary data.</text>
</comment>
<dbReference type="Proteomes" id="UP001369815">
    <property type="component" value="Unassembled WGS sequence"/>
</dbReference>
<reference evidence="9 10" key="1">
    <citation type="journal article" date="2024" name="Front Chem Biol">
        <title>Unveiling the potential of Daldinia eschscholtzii MFLUCC 19-0629 through bioactivity and bioinformatics studies for enhanced sustainable agriculture production.</title>
        <authorList>
            <person name="Brooks S."/>
            <person name="Weaver J.A."/>
            <person name="Klomchit A."/>
            <person name="Alharthi S.A."/>
            <person name="Onlamun T."/>
            <person name="Nurani R."/>
            <person name="Vong T.K."/>
            <person name="Alberti F."/>
            <person name="Greco C."/>
        </authorList>
    </citation>
    <scope>NUCLEOTIDE SEQUENCE [LARGE SCALE GENOMIC DNA]</scope>
    <source>
        <strain evidence="9">MFLUCC 19-0629</strain>
    </source>
</reference>
<dbReference type="AlphaFoldDB" id="A0AAX6MJE4"/>
<evidence type="ECO:0000259" key="8">
    <source>
        <dbReference type="Pfam" id="PF20684"/>
    </source>
</evidence>